<dbReference type="EMBL" id="JBJURJ010000006">
    <property type="protein sequence ID" value="MFM9328664.1"/>
    <property type="molecule type" value="Genomic_DNA"/>
</dbReference>
<name>A0ACC7NZ76_9BACL</name>
<organism evidence="1 2">
    <name type="scientific">Paenibacillus mesotrionivorans</name>
    <dbReference type="NCBI Taxonomy" id="3160968"/>
    <lineage>
        <taxon>Bacteria</taxon>
        <taxon>Bacillati</taxon>
        <taxon>Bacillota</taxon>
        <taxon>Bacilli</taxon>
        <taxon>Bacillales</taxon>
        <taxon>Paenibacillaceae</taxon>
        <taxon>Paenibacillus</taxon>
    </lineage>
</organism>
<accession>A0ACC7NZ76</accession>
<proteinExistence type="predicted"/>
<dbReference type="Proteomes" id="UP001631969">
    <property type="component" value="Unassembled WGS sequence"/>
</dbReference>
<gene>
    <name evidence="1" type="ORF">ACI1P1_10225</name>
</gene>
<sequence>MGSIAQTLVMIGIVYLLERKKLKQTNAMTRWAAVALLLISGLVWLALLQNINIPRPYNWLEAVLGNWVPVS</sequence>
<evidence type="ECO:0000313" key="2">
    <source>
        <dbReference type="Proteomes" id="UP001631969"/>
    </source>
</evidence>
<comment type="caution">
    <text evidence="1">The sequence shown here is derived from an EMBL/GenBank/DDBJ whole genome shotgun (WGS) entry which is preliminary data.</text>
</comment>
<protein>
    <submittedName>
        <fullName evidence="1">Uncharacterized protein</fullName>
    </submittedName>
</protein>
<keyword evidence="2" id="KW-1185">Reference proteome</keyword>
<reference evidence="1" key="1">
    <citation type="submission" date="2024-12" db="EMBL/GenBank/DDBJ databases">
        <authorList>
            <person name="Wu N."/>
        </authorList>
    </citation>
    <scope>NUCLEOTIDE SEQUENCE</scope>
    <source>
        <strain evidence="1">P15</strain>
    </source>
</reference>
<evidence type="ECO:0000313" key="1">
    <source>
        <dbReference type="EMBL" id="MFM9328664.1"/>
    </source>
</evidence>